<sequence>MIVDTSDSLLEEFADELALLDPFPPGNEDNNFDPEQTDQKYLLDRDSTLHEELPEIDTLPLFPSRNEDKVLNPGILVHGRTYIVIPPPASKQFSLREVERFVYFFLPNTVGWEDEGGGDHFF</sequence>
<evidence type="ECO:0000313" key="1">
    <source>
        <dbReference type="EMBL" id="GJS57537.1"/>
    </source>
</evidence>
<keyword evidence="2" id="KW-1185">Reference proteome</keyword>
<dbReference type="Proteomes" id="UP001151760">
    <property type="component" value="Unassembled WGS sequence"/>
</dbReference>
<evidence type="ECO:0000313" key="2">
    <source>
        <dbReference type="Proteomes" id="UP001151760"/>
    </source>
</evidence>
<name>A0ABQ4WX91_9ASTR</name>
<dbReference type="EMBL" id="BQNB010009013">
    <property type="protein sequence ID" value="GJS57537.1"/>
    <property type="molecule type" value="Genomic_DNA"/>
</dbReference>
<proteinExistence type="predicted"/>
<gene>
    <name evidence="1" type="ORF">Tco_0652321</name>
</gene>
<accession>A0ABQ4WX91</accession>
<protein>
    <recommendedName>
        <fullName evidence="3">NAC domain-containing protein</fullName>
    </recommendedName>
</protein>
<reference evidence="1" key="1">
    <citation type="journal article" date="2022" name="Int. J. Mol. Sci.">
        <title>Draft Genome of Tanacetum Coccineum: Genomic Comparison of Closely Related Tanacetum-Family Plants.</title>
        <authorList>
            <person name="Yamashiro T."/>
            <person name="Shiraishi A."/>
            <person name="Nakayama K."/>
            <person name="Satake H."/>
        </authorList>
    </citation>
    <scope>NUCLEOTIDE SEQUENCE</scope>
</reference>
<evidence type="ECO:0008006" key="3">
    <source>
        <dbReference type="Google" id="ProtNLM"/>
    </source>
</evidence>
<reference evidence="1" key="2">
    <citation type="submission" date="2022-01" db="EMBL/GenBank/DDBJ databases">
        <authorList>
            <person name="Yamashiro T."/>
            <person name="Shiraishi A."/>
            <person name="Satake H."/>
            <person name="Nakayama K."/>
        </authorList>
    </citation>
    <scope>NUCLEOTIDE SEQUENCE</scope>
</reference>
<organism evidence="1 2">
    <name type="scientific">Tanacetum coccineum</name>
    <dbReference type="NCBI Taxonomy" id="301880"/>
    <lineage>
        <taxon>Eukaryota</taxon>
        <taxon>Viridiplantae</taxon>
        <taxon>Streptophyta</taxon>
        <taxon>Embryophyta</taxon>
        <taxon>Tracheophyta</taxon>
        <taxon>Spermatophyta</taxon>
        <taxon>Magnoliopsida</taxon>
        <taxon>eudicotyledons</taxon>
        <taxon>Gunneridae</taxon>
        <taxon>Pentapetalae</taxon>
        <taxon>asterids</taxon>
        <taxon>campanulids</taxon>
        <taxon>Asterales</taxon>
        <taxon>Asteraceae</taxon>
        <taxon>Asteroideae</taxon>
        <taxon>Anthemideae</taxon>
        <taxon>Anthemidinae</taxon>
        <taxon>Tanacetum</taxon>
    </lineage>
</organism>
<comment type="caution">
    <text evidence="1">The sequence shown here is derived from an EMBL/GenBank/DDBJ whole genome shotgun (WGS) entry which is preliminary data.</text>
</comment>